<feature type="domain" description="Transposase MuDR plant" evidence="2">
    <location>
        <begin position="117"/>
        <end position="168"/>
    </location>
</feature>
<evidence type="ECO:0000313" key="5">
    <source>
        <dbReference type="Proteomes" id="UP000596661"/>
    </source>
</evidence>
<dbReference type="PANTHER" id="PTHR31973:SF187">
    <property type="entry name" value="MUTATOR TRANSPOSASE MUDRA PROTEIN"/>
    <property type="match status" value="1"/>
</dbReference>
<dbReference type="Pfam" id="PF03108">
    <property type="entry name" value="DBD_Tnp_Mut"/>
    <property type="match status" value="1"/>
</dbReference>
<reference evidence="4" key="2">
    <citation type="submission" date="2021-03" db="UniProtKB">
        <authorList>
            <consortium name="EnsemblPlants"/>
        </authorList>
    </citation>
    <scope>IDENTIFICATION</scope>
</reference>
<feature type="domain" description="MULE transposase" evidence="3">
    <location>
        <begin position="241"/>
        <end position="330"/>
    </location>
</feature>
<evidence type="ECO:0000259" key="2">
    <source>
        <dbReference type="Pfam" id="PF03108"/>
    </source>
</evidence>
<dbReference type="Gramene" id="evm.model.09.957">
    <property type="protein sequence ID" value="cds.evm.model.09.957"/>
    <property type="gene ID" value="evm.TU.09.957"/>
</dbReference>
<evidence type="ECO:0000259" key="3">
    <source>
        <dbReference type="Pfam" id="PF10551"/>
    </source>
</evidence>
<dbReference type="InterPro" id="IPR004332">
    <property type="entry name" value="Transposase_MuDR"/>
</dbReference>
<feature type="compositionally biased region" description="Basic and acidic residues" evidence="1">
    <location>
        <begin position="21"/>
        <end position="30"/>
    </location>
</feature>
<dbReference type="Pfam" id="PF10551">
    <property type="entry name" value="MULE"/>
    <property type="match status" value="1"/>
</dbReference>
<protein>
    <recommendedName>
        <fullName evidence="6">Transposase MuDR plant domain-containing protein</fullName>
    </recommendedName>
</protein>
<dbReference type="OMA" id="NEDHEYD"/>
<evidence type="ECO:0000256" key="1">
    <source>
        <dbReference type="SAM" id="MobiDB-lite"/>
    </source>
</evidence>
<feature type="compositionally biased region" description="Acidic residues" evidence="1">
    <location>
        <begin position="40"/>
        <end position="55"/>
    </location>
</feature>
<feature type="compositionally biased region" description="Acidic residues" evidence="1">
    <location>
        <begin position="72"/>
        <end position="83"/>
    </location>
</feature>
<evidence type="ECO:0000313" key="4">
    <source>
        <dbReference type="EnsemblPlants" id="cds.evm.model.09.957"/>
    </source>
</evidence>
<dbReference type="AlphaFoldDB" id="A0A803QHX0"/>
<organism evidence="4 5">
    <name type="scientific">Cannabis sativa</name>
    <name type="common">Hemp</name>
    <name type="synonym">Marijuana</name>
    <dbReference type="NCBI Taxonomy" id="3483"/>
    <lineage>
        <taxon>Eukaryota</taxon>
        <taxon>Viridiplantae</taxon>
        <taxon>Streptophyta</taxon>
        <taxon>Embryophyta</taxon>
        <taxon>Tracheophyta</taxon>
        <taxon>Spermatophyta</taxon>
        <taxon>Magnoliopsida</taxon>
        <taxon>eudicotyledons</taxon>
        <taxon>Gunneridae</taxon>
        <taxon>Pentapetalae</taxon>
        <taxon>rosids</taxon>
        <taxon>fabids</taxon>
        <taxon>Rosales</taxon>
        <taxon>Cannabaceae</taxon>
        <taxon>Cannabis</taxon>
    </lineage>
</organism>
<name>A0A803QHX0_CANSA</name>
<dbReference type="EMBL" id="UZAU01000742">
    <property type="status" value="NOT_ANNOTATED_CDS"/>
    <property type="molecule type" value="Genomic_DNA"/>
</dbReference>
<feature type="region of interest" description="Disordered" evidence="1">
    <location>
        <begin position="1"/>
        <end position="89"/>
    </location>
</feature>
<dbReference type="PANTHER" id="PTHR31973">
    <property type="entry name" value="POLYPROTEIN, PUTATIVE-RELATED"/>
    <property type="match status" value="1"/>
</dbReference>
<sequence>MNLQDHSRNDKEQPPCEEENEKTNEDHEYDTFGTGQYADLSEEDHEYSMDEEDLGVDERAENYDFKPHSSSSDEDTEVEDEEPTNVHKRKKKYVRTKLQKFFEFRPEVDMANPIFKPGLSFASGAHFKKAVREYAIQQGKDVYFEKNDSNTVRARCKGVNCPWDLDRFKMHDKWVVSAFQQSVGREKILVISRDKAYKAWMFATKEIEGTYQEQYNALWDYAEEIKHTNKDSTIKILTEATEDGQLLTTVAIVPNNQMYPVAFAVVEIENKDSWSWFVNLLKGDLKIENSLHWSFITDKQKGLEQALKGMWEDGIPEAEHRHCARHLEKNFIKVFRDKTLKKP</sequence>
<reference evidence="4" key="1">
    <citation type="submission" date="2018-11" db="EMBL/GenBank/DDBJ databases">
        <authorList>
            <person name="Grassa J C."/>
        </authorList>
    </citation>
    <scope>NUCLEOTIDE SEQUENCE [LARGE SCALE GENOMIC DNA]</scope>
</reference>
<dbReference type="EnsemblPlants" id="evm.model.09.957">
    <property type="protein sequence ID" value="cds.evm.model.09.957"/>
    <property type="gene ID" value="evm.TU.09.957"/>
</dbReference>
<keyword evidence="5" id="KW-1185">Reference proteome</keyword>
<proteinExistence type="predicted"/>
<evidence type="ECO:0008006" key="6">
    <source>
        <dbReference type="Google" id="ProtNLM"/>
    </source>
</evidence>
<accession>A0A803QHX0</accession>
<dbReference type="InterPro" id="IPR018289">
    <property type="entry name" value="MULE_transposase_dom"/>
</dbReference>
<feature type="compositionally biased region" description="Basic and acidic residues" evidence="1">
    <location>
        <begin position="1"/>
        <end position="14"/>
    </location>
</feature>
<dbReference type="Proteomes" id="UP000596661">
    <property type="component" value="Chromosome 9"/>
</dbReference>
<feature type="compositionally biased region" description="Basic and acidic residues" evidence="1">
    <location>
        <begin position="56"/>
        <end position="67"/>
    </location>
</feature>